<evidence type="ECO:0000313" key="2">
    <source>
        <dbReference type="Proteomes" id="UP000298030"/>
    </source>
</evidence>
<organism evidence="1 2">
    <name type="scientific">Coprinellus micaceus</name>
    <name type="common">Glistening ink-cap mushroom</name>
    <name type="synonym">Coprinus micaceus</name>
    <dbReference type="NCBI Taxonomy" id="71717"/>
    <lineage>
        <taxon>Eukaryota</taxon>
        <taxon>Fungi</taxon>
        <taxon>Dikarya</taxon>
        <taxon>Basidiomycota</taxon>
        <taxon>Agaricomycotina</taxon>
        <taxon>Agaricomycetes</taxon>
        <taxon>Agaricomycetidae</taxon>
        <taxon>Agaricales</taxon>
        <taxon>Agaricineae</taxon>
        <taxon>Psathyrellaceae</taxon>
        <taxon>Coprinellus</taxon>
    </lineage>
</organism>
<keyword evidence="2" id="KW-1185">Reference proteome</keyword>
<sequence>MINLGRKYKVLSLFVEGCAALVQNDYAPDQLESLAASLGWDFAARIMWVTSSRPARHTAVVGFPRNLVKCLQCSAPMSLMESSEITPRSGPPHHIYGLTPTAQGPIHPPPAANVPHHHIQPPPPPPPAIGLGAQVGQLPGQMNLTPNQTMILAMQTQQAQQAQQAQMLAMQQIQQQQQNIPLQHPPIPQMLVKRSLIVKYTCPTPGCRGASSVNGVQLDLSAAYTPGPSSLCSREDLSVTISDIFEDEMKDMY</sequence>
<comment type="caution">
    <text evidence="1">The sequence shown here is derived from an EMBL/GenBank/DDBJ whole genome shotgun (WGS) entry which is preliminary data.</text>
</comment>
<dbReference type="AlphaFoldDB" id="A0A4Y7TS39"/>
<dbReference type="Proteomes" id="UP000298030">
    <property type="component" value="Unassembled WGS sequence"/>
</dbReference>
<gene>
    <name evidence="1" type="ORF">FA13DRAFT_1093114</name>
</gene>
<reference evidence="1 2" key="1">
    <citation type="journal article" date="2019" name="Nat. Ecol. Evol.">
        <title>Megaphylogeny resolves global patterns of mushroom evolution.</title>
        <authorList>
            <person name="Varga T."/>
            <person name="Krizsan K."/>
            <person name="Foldi C."/>
            <person name="Dima B."/>
            <person name="Sanchez-Garcia M."/>
            <person name="Sanchez-Ramirez S."/>
            <person name="Szollosi G.J."/>
            <person name="Szarkandi J.G."/>
            <person name="Papp V."/>
            <person name="Albert L."/>
            <person name="Andreopoulos W."/>
            <person name="Angelini C."/>
            <person name="Antonin V."/>
            <person name="Barry K.W."/>
            <person name="Bougher N.L."/>
            <person name="Buchanan P."/>
            <person name="Buyck B."/>
            <person name="Bense V."/>
            <person name="Catcheside P."/>
            <person name="Chovatia M."/>
            <person name="Cooper J."/>
            <person name="Damon W."/>
            <person name="Desjardin D."/>
            <person name="Finy P."/>
            <person name="Geml J."/>
            <person name="Haridas S."/>
            <person name="Hughes K."/>
            <person name="Justo A."/>
            <person name="Karasinski D."/>
            <person name="Kautmanova I."/>
            <person name="Kiss B."/>
            <person name="Kocsube S."/>
            <person name="Kotiranta H."/>
            <person name="LaButti K.M."/>
            <person name="Lechner B.E."/>
            <person name="Liimatainen K."/>
            <person name="Lipzen A."/>
            <person name="Lukacs Z."/>
            <person name="Mihaltcheva S."/>
            <person name="Morgado L.N."/>
            <person name="Niskanen T."/>
            <person name="Noordeloos M.E."/>
            <person name="Ohm R.A."/>
            <person name="Ortiz-Santana B."/>
            <person name="Ovrebo C."/>
            <person name="Racz N."/>
            <person name="Riley R."/>
            <person name="Savchenko A."/>
            <person name="Shiryaev A."/>
            <person name="Soop K."/>
            <person name="Spirin V."/>
            <person name="Szebenyi C."/>
            <person name="Tomsovsky M."/>
            <person name="Tulloss R.E."/>
            <person name="Uehling J."/>
            <person name="Grigoriev I.V."/>
            <person name="Vagvolgyi C."/>
            <person name="Papp T."/>
            <person name="Martin F.M."/>
            <person name="Miettinen O."/>
            <person name="Hibbett D.S."/>
            <person name="Nagy L.G."/>
        </authorList>
    </citation>
    <scope>NUCLEOTIDE SEQUENCE [LARGE SCALE GENOMIC DNA]</scope>
    <source>
        <strain evidence="1 2">FP101781</strain>
    </source>
</reference>
<dbReference type="EMBL" id="QPFP01000005">
    <property type="protein sequence ID" value="TEB37003.1"/>
    <property type="molecule type" value="Genomic_DNA"/>
</dbReference>
<evidence type="ECO:0000313" key="1">
    <source>
        <dbReference type="EMBL" id="TEB37003.1"/>
    </source>
</evidence>
<accession>A0A4Y7TS39</accession>
<proteinExistence type="predicted"/>
<protein>
    <submittedName>
        <fullName evidence="1">Uncharacterized protein</fullName>
    </submittedName>
</protein>
<name>A0A4Y7TS39_COPMI</name>
<dbReference type="OrthoDB" id="10657532at2759"/>